<organism evidence="2 3">
    <name type="scientific">Fictibacillus fluitans</name>
    <dbReference type="NCBI Taxonomy" id="3058422"/>
    <lineage>
        <taxon>Bacteria</taxon>
        <taxon>Bacillati</taxon>
        <taxon>Bacillota</taxon>
        <taxon>Bacilli</taxon>
        <taxon>Bacillales</taxon>
        <taxon>Fictibacillaceae</taxon>
        <taxon>Fictibacillus</taxon>
    </lineage>
</organism>
<dbReference type="Proteomes" id="UP001172721">
    <property type="component" value="Unassembled WGS sequence"/>
</dbReference>
<name>A0ABT8HYI9_9BACL</name>
<keyword evidence="1" id="KW-1133">Transmembrane helix</keyword>
<protein>
    <submittedName>
        <fullName evidence="2">Uncharacterized protein</fullName>
    </submittedName>
</protein>
<keyword evidence="1" id="KW-0472">Membrane</keyword>
<evidence type="ECO:0000256" key="1">
    <source>
        <dbReference type="SAM" id="Phobius"/>
    </source>
</evidence>
<accession>A0ABT8HYI9</accession>
<dbReference type="EMBL" id="JAUHTR010000007">
    <property type="protein sequence ID" value="MDN4525530.1"/>
    <property type="molecule type" value="Genomic_DNA"/>
</dbReference>
<reference evidence="2" key="1">
    <citation type="submission" date="2023-07" db="EMBL/GenBank/DDBJ databases">
        <title>Fictibacillus sp. isolated from freshwater pond.</title>
        <authorList>
            <person name="Kirdat K."/>
            <person name="Bhat A."/>
            <person name="Mourya A."/>
            <person name="Yadav A."/>
        </authorList>
    </citation>
    <scope>NUCLEOTIDE SEQUENCE</scope>
    <source>
        <strain evidence="2">NE201</strain>
    </source>
</reference>
<sequence length="101" mass="11384">MIESRGNKRAGWHAFFDRCSSGYCRHSFELVVQKTKIIFLCEGISKYAGSMRVNVSPLLLKVVRGFEGAVYGFLAFFLMCFSVAGYVIAAKKPSQKQQQTF</sequence>
<keyword evidence="3" id="KW-1185">Reference proteome</keyword>
<comment type="caution">
    <text evidence="2">The sequence shown here is derived from an EMBL/GenBank/DDBJ whole genome shotgun (WGS) entry which is preliminary data.</text>
</comment>
<evidence type="ECO:0000313" key="2">
    <source>
        <dbReference type="EMBL" id="MDN4525530.1"/>
    </source>
</evidence>
<evidence type="ECO:0000313" key="3">
    <source>
        <dbReference type="Proteomes" id="UP001172721"/>
    </source>
</evidence>
<dbReference type="RefSeq" id="WP_301166565.1">
    <property type="nucleotide sequence ID" value="NZ_JAUHTR010000007.1"/>
</dbReference>
<keyword evidence="1" id="KW-0812">Transmembrane</keyword>
<gene>
    <name evidence="2" type="ORF">QYB97_13685</name>
</gene>
<feature type="transmembrane region" description="Helical" evidence="1">
    <location>
        <begin position="68"/>
        <end position="89"/>
    </location>
</feature>
<proteinExistence type="predicted"/>